<evidence type="ECO:0000259" key="8">
    <source>
        <dbReference type="PROSITE" id="PS50975"/>
    </source>
</evidence>
<dbReference type="Pfam" id="PF17769">
    <property type="entry name" value="PurK_C"/>
    <property type="match status" value="1"/>
</dbReference>
<keyword evidence="10" id="KW-1185">Reference proteome</keyword>
<name>A0A1H3J5G6_9EURY</name>
<dbReference type="SUPFAM" id="SSF52440">
    <property type="entry name" value="PreATP-grasp domain"/>
    <property type="match status" value="1"/>
</dbReference>
<evidence type="ECO:0000256" key="6">
    <source>
        <dbReference type="RuleBase" id="RU361200"/>
    </source>
</evidence>
<feature type="binding site" evidence="5">
    <location>
        <position position="198"/>
    </location>
    <ligand>
        <name>ATP</name>
        <dbReference type="ChEBI" id="CHEBI:30616"/>
    </ligand>
</feature>
<dbReference type="InterPro" id="IPR016185">
    <property type="entry name" value="PreATP-grasp_dom_sf"/>
</dbReference>
<dbReference type="HAMAP" id="MF_01928">
    <property type="entry name" value="PurK"/>
    <property type="match status" value="1"/>
</dbReference>
<evidence type="ECO:0000256" key="1">
    <source>
        <dbReference type="ARBA" id="ARBA00022741"/>
    </source>
</evidence>
<evidence type="ECO:0000256" key="5">
    <source>
        <dbReference type="HAMAP-Rule" id="MF_01928"/>
    </source>
</evidence>
<dbReference type="SUPFAM" id="SSF51246">
    <property type="entry name" value="Rudiment single hybrid motif"/>
    <property type="match status" value="1"/>
</dbReference>
<comment type="similarity">
    <text evidence="5 6">Belongs to the PurK/PurT family.</text>
</comment>
<dbReference type="GO" id="GO:0046872">
    <property type="term" value="F:metal ion binding"/>
    <property type="evidence" value="ECO:0007669"/>
    <property type="project" value="InterPro"/>
</dbReference>
<dbReference type="NCBIfam" id="NF004679">
    <property type="entry name" value="PRK06019.1-5"/>
    <property type="match status" value="1"/>
</dbReference>
<comment type="catalytic activity">
    <reaction evidence="5 6">
        <text>5-amino-1-(5-phospho-beta-D-ribosyl)imidazole + hydrogencarbonate + ATP = 5-carboxyamino-1-(5-phospho-D-ribosyl)imidazole + ADP + phosphate + 2 H(+)</text>
        <dbReference type="Rhea" id="RHEA:19317"/>
        <dbReference type="ChEBI" id="CHEBI:15378"/>
        <dbReference type="ChEBI" id="CHEBI:17544"/>
        <dbReference type="ChEBI" id="CHEBI:30616"/>
        <dbReference type="ChEBI" id="CHEBI:43474"/>
        <dbReference type="ChEBI" id="CHEBI:58730"/>
        <dbReference type="ChEBI" id="CHEBI:137981"/>
        <dbReference type="ChEBI" id="CHEBI:456216"/>
        <dbReference type="EC" id="6.3.4.18"/>
    </reaction>
</comment>
<feature type="binding site" evidence="5">
    <location>
        <position position="156"/>
    </location>
    <ligand>
        <name>ATP</name>
        <dbReference type="ChEBI" id="CHEBI:30616"/>
    </ligand>
</feature>
<reference evidence="10" key="1">
    <citation type="submission" date="2016-10" db="EMBL/GenBank/DDBJ databases">
        <authorList>
            <person name="Varghese N."/>
            <person name="Submissions S."/>
        </authorList>
    </citation>
    <scope>NUCLEOTIDE SEQUENCE [LARGE SCALE GENOMIC DNA]</scope>
    <source>
        <strain evidence="10">DC30,IBRC 10041,KCTC 4046</strain>
    </source>
</reference>
<dbReference type="InterPro" id="IPR054350">
    <property type="entry name" value="PurT/PurK_preATP-grasp"/>
</dbReference>
<dbReference type="PANTHER" id="PTHR11609">
    <property type="entry name" value="PURINE BIOSYNTHESIS PROTEIN 6/7, PUR6/7"/>
    <property type="match status" value="1"/>
</dbReference>
<dbReference type="EC" id="6.3.4.18" evidence="5 6"/>
<dbReference type="Pfam" id="PF22660">
    <property type="entry name" value="RS_preATP-grasp-like"/>
    <property type="match status" value="1"/>
</dbReference>
<feature type="binding site" evidence="5">
    <location>
        <begin position="190"/>
        <end position="193"/>
    </location>
    <ligand>
        <name>ATP</name>
        <dbReference type="ChEBI" id="CHEBI:30616"/>
    </ligand>
</feature>
<dbReference type="AlphaFoldDB" id="A0A1H3J5G6"/>
<dbReference type="InterPro" id="IPR005875">
    <property type="entry name" value="PurK"/>
</dbReference>
<evidence type="ECO:0000256" key="4">
    <source>
        <dbReference type="ARBA" id="ARBA00022842"/>
    </source>
</evidence>
<feature type="domain" description="ATP-grasp" evidence="8">
    <location>
        <begin position="121"/>
        <end position="304"/>
    </location>
</feature>
<feature type="binding site" evidence="5">
    <location>
        <begin position="274"/>
        <end position="275"/>
    </location>
    <ligand>
        <name>ATP</name>
        <dbReference type="ChEBI" id="CHEBI:30616"/>
    </ligand>
</feature>
<evidence type="ECO:0000256" key="3">
    <source>
        <dbReference type="ARBA" id="ARBA00022840"/>
    </source>
</evidence>
<dbReference type="SUPFAM" id="SSF56059">
    <property type="entry name" value="Glutathione synthetase ATP-binding domain-like"/>
    <property type="match status" value="1"/>
</dbReference>
<keyword evidence="3 5" id="KW-0067">ATP-binding</keyword>
<feature type="binding site" evidence="5">
    <location>
        <position position="220"/>
    </location>
    <ligand>
        <name>ATP</name>
        <dbReference type="ChEBI" id="CHEBI:30616"/>
    </ligand>
</feature>
<dbReference type="InterPro" id="IPR011054">
    <property type="entry name" value="Rudment_hybrid_motif"/>
</dbReference>
<dbReference type="Proteomes" id="UP000199079">
    <property type="component" value="Unassembled WGS sequence"/>
</dbReference>
<dbReference type="GO" id="GO:0005524">
    <property type="term" value="F:ATP binding"/>
    <property type="evidence" value="ECO:0007669"/>
    <property type="project" value="UniProtKB-UniRule"/>
</dbReference>
<keyword evidence="2 5" id="KW-0658">Purine biosynthesis</keyword>
<evidence type="ECO:0000313" key="10">
    <source>
        <dbReference type="Proteomes" id="UP000199079"/>
    </source>
</evidence>
<comment type="caution">
    <text evidence="5">Lacks conserved residue(s) required for the propagation of feature annotation.</text>
</comment>
<evidence type="ECO:0000313" key="9">
    <source>
        <dbReference type="EMBL" id="SDY35047.1"/>
    </source>
</evidence>
<gene>
    <name evidence="5 6" type="primary">purK</name>
    <name evidence="9" type="ORF">SAMN05216564_104394</name>
</gene>
<feature type="compositionally biased region" description="Basic and acidic residues" evidence="7">
    <location>
        <begin position="373"/>
        <end position="391"/>
    </location>
</feature>
<dbReference type="GO" id="GO:0034028">
    <property type="term" value="F:5-(carboxyamino)imidazole ribonucleotide synthase activity"/>
    <property type="evidence" value="ECO:0007669"/>
    <property type="project" value="UniProtKB-UniRule"/>
</dbReference>
<dbReference type="InterPro" id="IPR011761">
    <property type="entry name" value="ATP-grasp"/>
</dbReference>
<comment type="function">
    <text evidence="6">Catalyzes the ATP-dependent conversion of 5-aminoimidazole ribonucleotide (AIR) and HCO(3)- to N5-carboxyaminoimidazole ribonucleotide (N5-CAIR).</text>
</comment>
<dbReference type="EMBL" id="FNPC01000004">
    <property type="protein sequence ID" value="SDY35047.1"/>
    <property type="molecule type" value="Genomic_DNA"/>
</dbReference>
<dbReference type="Gene3D" id="3.30.470.20">
    <property type="entry name" value="ATP-grasp fold, B domain"/>
    <property type="match status" value="1"/>
</dbReference>
<sequence length="410" mass="43728">MRARSQPSRVTVTLPGPTIGIVGGGQLGRMIGEAVARRGVEVVVLDPTPDCPAAPVVSEQIVGGFDDETAIRELAERADVLTYEIELADPDVLESVAAEHDLPVHPDPDTLRTIQDKLVQKSALADAGIPVPPFEAVSSAADLEAALDRFGEVMLKAREGGYDGRGNRPVTDAAEVEAALEELGTNAMAEAFVPFERELSVIGVVGADGVRTYPVTETIHREEILRESVTPARTDDAVADRAEAVARDVLEFLDGRGVYGIELFETPDGEVLVNEIAPRPHNSGHWTIEGARTSQFENHARAVLGWPLGPTDCRGTTVTANLLGDVSETGPARLRGVETILGSPDVSLHWYGKNDVRPLRKMGHLTVAGADSSADREPDADRGGAADRLNRARELRDAVTFAPVDTPGTE</sequence>
<dbReference type="NCBIfam" id="TIGR01161">
    <property type="entry name" value="purK"/>
    <property type="match status" value="1"/>
</dbReference>
<comment type="subunit">
    <text evidence="5">Homodimer.</text>
</comment>
<keyword evidence="1 5" id="KW-0547">Nucleotide-binding</keyword>
<dbReference type="Pfam" id="PF02222">
    <property type="entry name" value="ATP-grasp"/>
    <property type="match status" value="1"/>
</dbReference>
<comment type="pathway">
    <text evidence="5 6">Purine metabolism; IMP biosynthesis via de novo pathway; 5-amino-1-(5-phospho-D-ribosyl)imidazole-4-carboxylate from 5-amino-1-(5-phospho-D-ribosyl)imidazole (N5-CAIR route): step 1/2.</text>
</comment>
<protein>
    <recommendedName>
        <fullName evidence="5 6">N5-carboxyaminoimidazole ribonucleotide synthase</fullName>
        <shortName evidence="5 6">N5-CAIR synthase</shortName>
        <ecNumber evidence="5 6">6.3.4.18</ecNumber>
    </recommendedName>
    <alternativeName>
        <fullName evidence="5 6">5-(carboxyamino)imidazole ribonucleotide synthetase</fullName>
    </alternativeName>
</protein>
<evidence type="ECO:0000256" key="2">
    <source>
        <dbReference type="ARBA" id="ARBA00022755"/>
    </source>
</evidence>
<dbReference type="InterPro" id="IPR003135">
    <property type="entry name" value="ATP-grasp_carboxylate-amine"/>
</dbReference>
<dbReference type="GO" id="GO:0006189">
    <property type="term" value="P:'de novo' IMP biosynthetic process"/>
    <property type="evidence" value="ECO:0007669"/>
    <property type="project" value="UniProtKB-UniRule"/>
</dbReference>
<dbReference type="InterPro" id="IPR040686">
    <property type="entry name" value="PurK_C"/>
</dbReference>
<dbReference type="Gene3D" id="3.30.1490.20">
    <property type="entry name" value="ATP-grasp fold, A domain"/>
    <property type="match status" value="1"/>
</dbReference>
<feature type="binding site" evidence="5">
    <location>
        <position position="117"/>
    </location>
    <ligand>
        <name>ATP</name>
        <dbReference type="ChEBI" id="CHEBI:30616"/>
    </ligand>
</feature>
<feature type="region of interest" description="Disordered" evidence="7">
    <location>
        <begin position="368"/>
        <end position="391"/>
    </location>
</feature>
<proteinExistence type="inferred from homology"/>
<keyword evidence="4" id="KW-0460">Magnesium</keyword>
<keyword evidence="5 6" id="KW-0436">Ligase</keyword>
<dbReference type="Gene3D" id="3.40.50.20">
    <property type="match status" value="1"/>
</dbReference>
<dbReference type="UniPathway" id="UPA00074">
    <property type="reaction ID" value="UER00942"/>
</dbReference>
<dbReference type="GO" id="GO:0004638">
    <property type="term" value="F:phosphoribosylaminoimidazole carboxylase activity"/>
    <property type="evidence" value="ECO:0007669"/>
    <property type="project" value="InterPro"/>
</dbReference>
<accession>A0A1H3J5G6</accession>
<dbReference type="InterPro" id="IPR013815">
    <property type="entry name" value="ATP_grasp_subdomain_1"/>
</dbReference>
<dbReference type="PANTHER" id="PTHR11609:SF5">
    <property type="entry name" value="PHOSPHORIBOSYLAMINOIMIDAZOLE CARBOXYLASE"/>
    <property type="match status" value="1"/>
</dbReference>
<organism evidence="9 10">
    <name type="scientific">Halopenitus persicus</name>
    <dbReference type="NCBI Taxonomy" id="1048396"/>
    <lineage>
        <taxon>Archaea</taxon>
        <taxon>Methanobacteriati</taxon>
        <taxon>Methanobacteriota</taxon>
        <taxon>Stenosarchaea group</taxon>
        <taxon>Halobacteria</taxon>
        <taxon>Halobacteriales</taxon>
        <taxon>Haloferacaceae</taxon>
        <taxon>Halopenitus</taxon>
    </lineage>
</organism>
<comment type="function">
    <text evidence="5">Catalyzes the ATP-dependent conversion of 5-aminoimidazole ribonucleotide (AIR) and HCO(3)(-) to N5-carboxyaminoimidazole ribonucleotide (N5-CAIR).</text>
</comment>
<evidence type="ECO:0000256" key="7">
    <source>
        <dbReference type="SAM" id="MobiDB-lite"/>
    </source>
</evidence>
<dbReference type="PROSITE" id="PS50975">
    <property type="entry name" value="ATP_GRASP"/>
    <property type="match status" value="1"/>
</dbReference>